<dbReference type="OrthoDB" id="269405at2759"/>
<name>A0A9P6R4M1_9FUNG</name>
<accession>A0A9P6R4M1</accession>
<dbReference type="Proteomes" id="UP000823405">
    <property type="component" value="Unassembled WGS sequence"/>
</dbReference>
<feature type="compositionally biased region" description="Basic residues" evidence="1">
    <location>
        <begin position="365"/>
        <end position="374"/>
    </location>
</feature>
<evidence type="ECO:0000259" key="2">
    <source>
        <dbReference type="Pfam" id="PF25789"/>
    </source>
</evidence>
<dbReference type="InterPro" id="IPR007244">
    <property type="entry name" value="Naa35_N"/>
</dbReference>
<evidence type="ECO:0000256" key="1">
    <source>
        <dbReference type="SAM" id="MobiDB-lite"/>
    </source>
</evidence>
<organism evidence="3 4">
    <name type="scientific">Linnemannia gamsii</name>
    <dbReference type="NCBI Taxonomy" id="64522"/>
    <lineage>
        <taxon>Eukaryota</taxon>
        <taxon>Fungi</taxon>
        <taxon>Fungi incertae sedis</taxon>
        <taxon>Mucoromycota</taxon>
        <taxon>Mortierellomycotina</taxon>
        <taxon>Mortierellomycetes</taxon>
        <taxon>Mortierellales</taxon>
        <taxon>Mortierellaceae</taxon>
        <taxon>Linnemannia</taxon>
    </lineage>
</organism>
<protein>
    <recommendedName>
        <fullName evidence="2">NAA35-like TPR repeats domain-containing protein</fullName>
    </recommendedName>
</protein>
<feature type="region of interest" description="Disordered" evidence="1">
    <location>
        <begin position="341"/>
        <end position="378"/>
    </location>
</feature>
<dbReference type="PANTHER" id="PTHR21373:SF0">
    <property type="entry name" value="N-ALPHA-ACETYLTRANSFERASE 35, NATC AUXILIARY SUBUNIT"/>
    <property type="match status" value="1"/>
</dbReference>
<feature type="compositionally biased region" description="Basic and acidic residues" evidence="1">
    <location>
        <begin position="351"/>
        <end position="364"/>
    </location>
</feature>
<dbReference type="Pfam" id="PF25789">
    <property type="entry name" value="TPR_NAA35"/>
    <property type="match status" value="1"/>
</dbReference>
<dbReference type="EMBL" id="JAAAIN010000603">
    <property type="protein sequence ID" value="KAG0312570.1"/>
    <property type="molecule type" value="Genomic_DNA"/>
</dbReference>
<evidence type="ECO:0000313" key="3">
    <source>
        <dbReference type="EMBL" id="KAG0312570.1"/>
    </source>
</evidence>
<reference evidence="3" key="1">
    <citation type="journal article" date="2020" name="Fungal Divers.">
        <title>Resolving the Mortierellaceae phylogeny through synthesis of multi-gene phylogenetics and phylogenomics.</title>
        <authorList>
            <person name="Vandepol N."/>
            <person name="Liber J."/>
            <person name="Desiro A."/>
            <person name="Na H."/>
            <person name="Kennedy M."/>
            <person name="Barry K."/>
            <person name="Grigoriev I.V."/>
            <person name="Miller A.N."/>
            <person name="O'Donnell K."/>
            <person name="Stajich J.E."/>
            <person name="Bonito G."/>
        </authorList>
    </citation>
    <scope>NUCLEOTIDE SEQUENCE</scope>
    <source>
        <strain evidence="3">NVP60</strain>
    </source>
</reference>
<comment type="caution">
    <text evidence="3">The sequence shown here is derived from an EMBL/GenBank/DDBJ whole genome shotgun (WGS) entry which is preliminary data.</text>
</comment>
<dbReference type="GO" id="GO:0031417">
    <property type="term" value="C:NatC complex"/>
    <property type="evidence" value="ECO:0007669"/>
    <property type="project" value="InterPro"/>
</dbReference>
<proteinExistence type="predicted"/>
<dbReference type="PANTHER" id="PTHR21373">
    <property type="entry name" value="GLUCOSE REPRESSIBLE PROTEIN MAK10"/>
    <property type="match status" value="1"/>
</dbReference>
<dbReference type="InterPro" id="IPR057982">
    <property type="entry name" value="TPR_NAA35"/>
</dbReference>
<sequence length="614" mass="68557">MALFQVIAPKCSQYPQAGPQLEAMRTHISGLKATHALGTKVEGAFDHTIHRQLVANTPPRAIALLTFDETIEQLAQMCTDLMSIGKALPFTDAANLVNFFIQFGRQKPAPGAFPRSILQTVLYEDRIVMGSRKVEDVVRESIQETVSPATWIFDNFDTLQTKLGGAGNTTPASESQVLETIPELAEDTISAYKLRIQTGVVMFVEKATKPFVDTLQIMGQNTSRQRRNLRKIVQLWETLQEQAEVFDADVHAVLEELRVQHNGNMEEKDQEQPAAPFYFVSWVYHMKLWVMEWLLLLGSELELYSPFEYSMVYAYVDSVLGAHAQHLQRIRSIIESEVLVSEPVDTPPTKEPSEEGGAKEPSELKKKKKKKKKSSNASSAVSTTEKVVEYGKPTRTVLMWQFLTSVKMQLTRGVFLVLASLTKVGHLTTTPPHIASHGLNDLETLFAHRFKAFRLLSSPEALTFDNFLSRLECDGLDSLAILDYATDYFSEAQRALDQLLLLSATEAQVLLCEDAWRQDIKNMIKVCIASKIGIAGLQKDARMLELRKSTLEAQKRKPGTSSGGPKLTTAQIKSSSASKPTSVPVFKAPARKAVFEWKYHSWWPVVTLAPSPSS</sequence>
<dbReference type="AlphaFoldDB" id="A0A9P6R4M1"/>
<feature type="domain" description="NAA35-like TPR repeats" evidence="2">
    <location>
        <begin position="91"/>
        <end position="606"/>
    </location>
</feature>
<feature type="compositionally biased region" description="Polar residues" evidence="1">
    <location>
        <begin position="568"/>
        <end position="581"/>
    </location>
</feature>
<evidence type="ECO:0000313" key="4">
    <source>
        <dbReference type="Proteomes" id="UP000823405"/>
    </source>
</evidence>
<keyword evidence="4" id="KW-1185">Reference proteome</keyword>
<gene>
    <name evidence="3" type="ORF">BGZ97_011080</name>
</gene>
<feature type="region of interest" description="Disordered" evidence="1">
    <location>
        <begin position="553"/>
        <end position="582"/>
    </location>
</feature>